<protein>
    <recommendedName>
        <fullName evidence="4">FHA domain-containing protein</fullName>
    </recommendedName>
</protein>
<organism evidence="2 3">
    <name type="scientific">Entomortierella chlamydospora</name>
    <dbReference type="NCBI Taxonomy" id="101097"/>
    <lineage>
        <taxon>Eukaryota</taxon>
        <taxon>Fungi</taxon>
        <taxon>Fungi incertae sedis</taxon>
        <taxon>Mucoromycota</taxon>
        <taxon>Mortierellomycotina</taxon>
        <taxon>Mortierellomycetes</taxon>
        <taxon>Mortierellales</taxon>
        <taxon>Mortierellaceae</taxon>
        <taxon>Entomortierella</taxon>
    </lineage>
</organism>
<comment type="caution">
    <text evidence="2">The sequence shown here is derived from an EMBL/GenBank/DDBJ whole genome shotgun (WGS) entry which is preliminary data.</text>
</comment>
<sequence>MATQVVATLCLETTGQTLELRQDATLLIGRGTFTGVTSTHISLEIISVSNEVRAVRLGSNRSLWNGKTLPKDAPVLLRTNGVLTLLESDFSIVVKILQETTSVVDNKSNKIDNVAKEPSIIPSKVTPPPSVLRPPPPPKSPRISDQPMKEIGDMKPDGSESDVPSNADVEMREDHSRQEDSDVSVESSIICRELSDLDNSVEEIHNIDN</sequence>
<accession>A0A9P6MZS1</accession>
<dbReference type="InterPro" id="IPR008984">
    <property type="entry name" value="SMAD_FHA_dom_sf"/>
</dbReference>
<dbReference type="Gene3D" id="2.60.200.20">
    <property type="match status" value="1"/>
</dbReference>
<evidence type="ECO:0000313" key="3">
    <source>
        <dbReference type="Proteomes" id="UP000703661"/>
    </source>
</evidence>
<keyword evidence="3" id="KW-1185">Reference proteome</keyword>
<reference evidence="2" key="1">
    <citation type="journal article" date="2020" name="Fungal Divers.">
        <title>Resolving the Mortierellaceae phylogeny through synthesis of multi-gene phylogenetics and phylogenomics.</title>
        <authorList>
            <person name="Vandepol N."/>
            <person name="Liber J."/>
            <person name="Desiro A."/>
            <person name="Na H."/>
            <person name="Kennedy M."/>
            <person name="Barry K."/>
            <person name="Grigoriev I.V."/>
            <person name="Miller A.N."/>
            <person name="O'Donnell K."/>
            <person name="Stajich J.E."/>
            <person name="Bonito G."/>
        </authorList>
    </citation>
    <scope>NUCLEOTIDE SEQUENCE</scope>
    <source>
        <strain evidence="2">NRRL 2769</strain>
    </source>
</reference>
<dbReference type="SUPFAM" id="SSF49879">
    <property type="entry name" value="SMAD/FHA domain"/>
    <property type="match status" value="1"/>
</dbReference>
<feature type="compositionally biased region" description="Pro residues" evidence="1">
    <location>
        <begin position="125"/>
        <end position="140"/>
    </location>
</feature>
<feature type="compositionally biased region" description="Basic and acidic residues" evidence="1">
    <location>
        <begin position="169"/>
        <end position="180"/>
    </location>
</feature>
<proteinExistence type="predicted"/>
<gene>
    <name evidence="2" type="ORF">BGZ80_005093</name>
</gene>
<dbReference type="EMBL" id="JAAAID010000253">
    <property type="protein sequence ID" value="KAG0019910.1"/>
    <property type="molecule type" value="Genomic_DNA"/>
</dbReference>
<evidence type="ECO:0000256" key="1">
    <source>
        <dbReference type="SAM" id="MobiDB-lite"/>
    </source>
</evidence>
<feature type="region of interest" description="Disordered" evidence="1">
    <location>
        <begin position="118"/>
        <end position="188"/>
    </location>
</feature>
<dbReference type="Proteomes" id="UP000703661">
    <property type="component" value="Unassembled WGS sequence"/>
</dbReference>
<evidence type="ECO:0000313" key="2">
    <source>
        <dbReference type="EMBL" id="KAG0019910.1"/>
    </source>
</evidence>
<name>A0A9P6MZS1_9FUNG</name>
<evidence type="ECO:0008006" key="4">
    <source>
        <dbReference type="Google" id="ProtNLM"/>
    </source>
</evidence>
<dbReference type="AlphaFoldDB" id="A0A9P6MZS1"/>
<feature type="compositionally biased region" description="Basic and acidic residues" evidence="1">
    <location>
        <begin position="147"/>
        <end position="158"/>
    </location>
</feature>